<dbReference type="RefSeq" id="WP_158982298.1">
    <property type="nucleotide sequence ID" value="NZ_VLNU01000001.1"/>
</dbReference>
<accession>A0ABP9LRM2</accession>
<dbReference type="Proteomes" id="UP001501083">
    <property type="component" value="Unassembled WGS sequence"/>
</dbReference>
<evidence type="ECO:0000313" key="1">
    <source>
        <dbReference type="EMBL" id="GAA5080804.1"/>
    </source>
</evidence>
<comment type="caution">
    <text evidence="1">The sequence shown here is derived from an EMBL/GenBank/DDBJ whole genome shotgun (WGS) entry which is preliminary data.</text>
</comment>
<evidence type="ECO:0000313" key="2">
    <source>
        <dbReference type="Proteomes" id="UP001501083"/>
    </source>
</evidence>
<organism evidence="1 2">
    <name type="scientific">Lysobacter panacisoli</name>
    <dbReference type="NCBI Taxonomy" id="1255263"/>
    <lineage>
        <taxon>Bacteria</taxon>
        <taxon>Pseudomonadati</taxon>
        <taxon>Pseudomonadota</taxon>
        <taxon>Gammaproteobacteria</taxon>
        <taxon>Lysobacterales</taxon>
        <taxon>Lysobacteraceae</taxon>
        <taxon>Lysobacter</taxon>
    </lineage>
</organism>
<sequence>MHHDGSTQRHATDLIGHATGDAHGTALDLHSRFTASECLADLIGILHDDDVPNIDHALLLHCAPEDLRCIDEHAARLNGFCQLRARQLMEIASRLPEAGAPPTDVRVLLQHAGSALDEAEQWTHLATSARCVHAHVQAGA</sequence>
<name>A0ABP9LRM2_9GAMM</name>
<protein>
    <recommendedName>
        <fullName evidence="3">Hpt domain-containing protein</fullName>
    </recommendedName>
</protein>
<reference evidence="2" key="1">
    <citation type="journal article" date="2019" name="Int. J. Syst. Evol. Microbiol.">
        <title>The Global Catalogue of Microorganisms (GCM) 10K type strain sequencing project: providing services to taxonomists for standard genome sequencing and annotation.</title>
        <authorList>
            <consortium name="The Broad Institute Genomics Platform"/>
            <consortium name="The Broad Institute Genome Sequencing Center for Infectious Disease"/>
            <person name="Wu L."/>
            <person name="Ma J."/>
        </authorList>
    </citation>
    <scope>NUCLEOTIDE SEQUENCE [LARGE SCALE GENOMIC DNA]</scope>
    <source>
        <strain evidence="2">JCM 19212</strain>
    </source>
</reference>
<keyword evidence="2" id="KW-1185">Reference proteome</keyword>
<proteinExistence type="predicted"/>
<evidence type="ECO:0008006" key="3">
    <source>
        <dbReference type="Google" id="ProtNLM"/>
    </source>
</evidence>
<dbReference type="EMBL" id="BAABKY010000004">
    <property type="protein sequence ID" value="GAA5080804.1"/>
    <property type="molecule type" value="Genomic_DNA"/>
</dbReference>
<gene>
    <name evidence="1" type="ORF">GCM10025759_30520</name>
</gene>